<dbReference type="RefSeq" id="WP_103889501.1">
    <property type="nucleotide sequence ID" value="NZ_FNVU01000019.1"/>
</dbReference>
<evidence type="ECO:0000256" key="2">
    <source>
        <dbReference type="SAM" id="MobiDB-lite"/>
    </source>
</evidence>
<proteinExistence type="inferred from homology"/>
<evidence type="ECO:0000313" key="4">
    <source>
        <dbReference type="EMBL" id="SEG88402.1"/>
    </source>
</evidence>
<dbReference type="Pfam" id="PF08327">
    <property type="entry name" value="AHSA1"/>
    <property type="match status" value="1"/>
</dbReference>
<sequence>MTVIDPGSYLELEGGRPAVRFERVYDHPIDRVWALVSEPAELAYWFPFPEVAMEPVVGGEITFSGDSNMPEVVVTGEVTAFEPPHLLAFTWGGDALRFELTRLDAARTRLTLTDFLDSADAAARNAAGWDLCLAALDARAAGGSAAPPAAGAHDDAPADPPAGRPSTWRRRYDAYVAAGLPKGAPIPGGA</sequence>
<dbReference type="OrthoDB" id="9803476at2"/>
<gene>
    <name evidence="4" type="ORF">SAMN05216223_11953</name>
</gene>
<feature type="region of interest" description="Disordered" evidence="2">
    <location>
        <begin position="144"/>
        <end position="168"/>
    </location>
</feature>
<name>A0A1H6DSP3_9ACTN</name>
<accession>A0A1H6DSP3</accession>
<evidence type="ECO:0000259" key="3">
    <source>
        <dbReference type="Pfam" id="PF08327"/>
    </source>
</evidence>
<dbReference type="Proteomes" id="UP000236754">
    <property type="component" value="Unassembled WGS sequence"/>
</dbReference>
<dbReference type="SUPFAM" id="SSF55961">
    <property type="entry name" value="Bet v1-like"/>
    <property type="match status" value="1"/>
</dbReference>
<dbReference type="InterPro" id="IPR013538">
    <property type="entry name" value="ASHA1/2-like_C"/>
</dbReference>
<protein>
    <submittedName>
        <fullName evidence="4">Uncharacterized conserved protein YndB, AHSA1/START domain</fullName>
    </submittedName>
</protein>
<dbReference type="InterPro" id="IPR023393">
    <property type="entry name" value="START-like_dom_sf"/>
</dbReference>
<comment type="similarity">
    <text evidence="1">Belongs to the AHA1 family.</text>
</comment>
<keyword evidence="5" id="KW-1185">Reference proteome</keyword>
<reference evidence="4 5" key="1">
    <citation type="submission" date="2016-10" db="EMBL/GenBank/DDBJ databases">
        <authorList>
            <person name="de Groot N.N."/>
        </authorList>
    </citation>
    <scope>NUCLEOTIDE SEQUENCE [LARGE SCALE GENOMIC DNA]</scope>
    <source>
        <strain evidence="4 5">CGMCC 4.2023</strain>
    </source>
</reference>
<dbReference type="CDD" id="cd08899">
    <property type="entry name" value="SRPBCC_CalC_Aha1-like_6"/>
    <property type="match status" value="1"/>
</dbReference>
<evidence type="ECO:0000313" key="5">
    <source>
        <dbReference type="Proteomes" id="UP000236754"/>
    </source>
</evidence>
<dbReference type="AlphaFoldDB" id="A0A1H6DSP3"/>
<dbReference type="EMBL" id="FNVU01000019">
    <property type="protein sequence ID" value="SEG88402.1"/>
    <property type="molecule type" value="Genomic_DNA"/>
</dbReference>
<organism evidence="4 5">
    <name type="scientific">Actinacidiphila yanglinensis</name>
    <dbReference type="NCBI Taxonomy" id="310779"/>
    <lineage>
        <taxon>Bacteria</taxon>
        <taxon>Bacillati</taxon>
        <taxon>Actinomycetota</taxon>
        <taxon>Actinomycetes</taxon>
        <taxon>Kitasatosporales</taxon>
        <taxon>Streptomycetaceae</taxon>
        <taxon>Actinacidiphila</taxon>
    </lineage>
</organism>
<feature type="domain" description="Activator of Hsp90 ATPase homologue 1/2-like C-terminal" evidence="3">
    <location>
        <begin position="26"/>
        <end position="138"/>
    </location>
</feature>
<evidence type="ECO:0000256" key="1">
    <source>
        <dbReference type="ARBA" id="ARBA00006817"/>
    </source>
</evidence>
<dbReference type="Gene3D" id="3.30.530.20">
    <property type="match status" value="1"/>
</dbReference>